<dbReference type="Proteomes" id="UP000276133">
    <property type="component" value="Unassembled WGS sequence"/>
</dbReference>
<feature type="transmembrane region" description="Helical" evidence="1">
    <location>
        <begin position="54"/>
        <end position="74"/>
    </location>
</feature>
<proteinExistence type="predicted"/>
<gene>
    <name evidence="2" type="ORF">BpHYR1_050109</name>
</gene>
<keyword evidence="1" id="KW-0812">Transmembrane</keyword>
<evidence type="ECO:0000256" key="1">
    <source>
        <dbReference type="SAM" id="Phobius"/>
    </source>
</evidence>
<organism evidence="2 3">
    <name type="scientific">Brachionus plicatilis</name>
    <name type="common">Marine rotifer</name>
    <name type="synonym">Brachionus muelleri</name>
    <dbReference type="NCBI Taxonomy" id="10195"/>
    <lineage>
        <taxon>Eukaryota</taxon>
        <taxon>Metazoa</taxon>
        <taxon>Spiralia</taxon>
        <taxon>Gnathifera</taxon>
        <taxon>Rotifera</taxon>
        <taxon>Eurotatoria</taxon>
        <taxon>Monogononta</taxon>
        <taxon>Pseudotrocha</taxon>
        <taxon>Ploima</taxon>
        <taxon>Brachionidae</taxon>
        <taxon>Brachionus</taxon>
    </lineage>
</organism>
<keyword evidence="1" id="KW-0472">Membrane</keyword>
<evidence type="ECO:0000313" key="2">
    <source>
        <dbReference type="EMBL" id="RNA20799.1"/>
    </source>
</evidence>
<dbReference type="AlphaFoldDB" id="A0A3M7RBH2"/>
<protein>
    <submittedName>
        <fullName evidence="2">Uncharacterized protein</fullName>
    </submittedName>
</protein>
<sequence length="107" mass="12542">MTFVKYSIQVLLGALFYFIEYLAPILFENFKNSHPVWHLEVDDQFNISFQFKEIYFGIFYFKIIVIKILAMVGFNVRKGKKNIITNPISLRTAIETGKETHISTKIT</sequence>
<keyword evidence="3" id="KW-1185">Reference proteome</keyword>
<feature type="transmembrane region" description="Helical" evidence="1">
    <location>
        <begin position="7"/>
        <end position="27"/>
    </location>
</feature>
<name>A0A3M7RBH2_BRAPC</name>
<accession>A0A3M7RBH2</accession>
<comment type="caution">
    <text evidence="2">The sequence shown here is derived from an EMBL/GenBank/DDBJ whole genome shotgun (WGS) entry which is preliminary data.</text>
</comment>
<reference evidence="2 3" key="1">
    <citation type="journal article" date="2018" name="Sci. Rep.">
        <title>Genomic signatures of local adaptation to the degree of environmental predictability in rotifers.</title>
        <authorList>
            <person name="Franch-Gras L."/>
            <person name="Hahn C."/>
            <person name="Garcia-Roger E.M."/>
            <person name="Carmona M.J."/>
            <person name="Serra M."/>
            <person name="Gomez A."/>
        </authorList>
    </citation>
    <scope>NUCLEOTIDE SEQUENCE [LARGE SCALE GENOMIC DNA]</scope>
    <source>
        <strain evidence="2">HYR1</strain>
    </source>
</reference>
<dbReference type="EMBL" id="REGN01003781">
    <property type="protein sequence ID" value="RNA20799.1"/>
    <property type="molecule type" value="Genomic_DNA"/>
</dbReference>
<evidence type="ECO:0000313" key="3">
    <source>
        <dbReference type="Proteomes" id="UP000276133"/>
    </source>
</evidence>
<keyword evidence="1" id="KW-1133">Transmembrane helix</keyword>